<evidence type="ECO:0000256" key="2">
    <source>
        <dbReference type="SAM" id="Phobius"/>
    </source>
</evidence>
<feature type="compositionally biased region" description="Basic and acidic residues" evidence="1">
    <location>
        <begin position="26"/>
        <end position="39"/>
    </location>
</feature>
<evidence type="ECO:0000313" key="3">
    <source>
        <dbReference type="EMBL" id="NER28081.1"/>
    </source>
</evidence>
<sequence>MTKNQEISDRLPQPSPREQGYFDQKQSNHNELSPKRLREHYPSGVLGAVRFAFAKYSRRAETSPSPSSGSHSSNYNTQQLAKSKLSSPPPQQSRMYRSHKPGFSIGWQFWAVLVLLTSGGLGFVATALLLKLPSVPNCPKIFWPTASASMRLYCSQVAASKQTSKDLLEAIALVDTLPNNHPLRPEINRNIEEWSLDILNIGEQSFHAGDLEEAIKIARAIPEGVSAYKLVEDRIERWQTIWSKAEKLYSQAEYQLRQSNWNQAFREAVALTYVENKYWSSFKYDQLSDNIQIAQKESEKLDKAFNLSRSGSLENLLAAIAQAEQIPPKSYAYKEARDLIAKCGDKLIKIASQRLEERNGAGVLEIANKLPASLNRPQMRQDLMDLGLALSASESGTVWDLEEAIASVQKLDPNRPLYKSGQKLIDRWQREIQDIATLERARAFANTGLTTDLRTAIAEARQVPRNNPRYQEARTEIERWTYQVQTIEDKPYLERAIQLASYGGAPYLREAVREASRVGQGRALYQDAQSRIGQWNQNIQRIEDQPYLERANQLARSGSIPALQAAVQEASRIAPGRLLYQEAQARIKQWVNSIQRTEDQPYLNQARTLAYRGDLATAISTAARISSGRVLYPEAQRNIKIWQTELEGKRILQEAYRVSSAGTPEALKQAILVARQVPTSAQARSEVVTMVNRWSNQILAMAQDRSSFDLASAIAIAKMVPSGTRSYQQAQGQIQAWQDILKPPPVILEPQPRKNDQLLEVEL</sequence>
<keyword evidence="2" id="KW-1133">Transmembrane helix</keyword>
<name>A0A6B3NEK3_9CYAN</name>
<feature type="region of interest" description="Disordered" evidence="1">
    <location>
        <begin position="60"/>
        <end position="97"/>
    </location>
</feature>
<feature type="compositionally biased region" description="Low complexity" evidence="1">
    <location>
        <begin position="63"/>
        <end position="73"/>
    </location>
</feature>
<comment type="caution">
    <text evidence="3">The sequence shown here is derived from an EMBL/GenBank/DDBJ whole genome shotgun (WGS) entry which is preliminary data.</text>
</comment>
<feature type="transmembrane region" description="Helical" evidence="2">
    <location>
        <begin position="105"/>
        <end position="130"/>
    </location>
</feature>
<feature type="region of interest" description="Disordered" evidence="1">
    <location>
        <begin position="1"/>
        <end position="39"/>
    </location>
</feature>
<proteinExistence type="predicted"/>
<gene>
    <name evidence="3" type="ORF">F6J89_10715</name>
</gene>
<keyword evidence="2" id="KW-0812">Transmembrane</keyword>
<feature type="compositionally biased region" description="Polar residues" evidence="1">
    <location>
        <begin position="74"/>
        <end position="85"/>
    </location>
</feature>
<dbReference type="AlphaFoldDB" id="A0A6B3NEK3"/>
<organism evidence="3">
    <name type="scientific">Symploca sp. SIO1C4</name>
    <dbReference type="NCBI Taxonomy" id="2607765"/>
    <lineage>
        <taxon>Bacteria</taxon>
        <taxon>Bacillati</taxon>
        <taxon>Cyanobacteriota</taxon>
        <taxon>Cyanophyceae</taxon>
        <taxon>Coleofasciculales</taxon>
        <taxon>Coleofasciculaceae</taxon>
        <taxon>Symploca</taxon>
    </lineage>
</organism>
<reference evidence="3" key="1">
    <citation type="submission" date="2019-11" db="EMBL/GenBank/DDBJ databases">
        <title>Genomic insights into an expanded diversity of filamentous marine cyanobacteria reveals the extraordinary biosynthetic potential of Moorea and Okeania.</title>
        <authorList>
            <person name="Ferreira Leao T."/>
            <person name="Wang M."/>
            <person name="Moss N."/>
            <person name="Da Silva R."/>
            <person name="Sanders J."/>
            <person name="Nurk S."/>
            <person name="Gurevich A."/>
            <person name="Humphrey G."/>
            <person name="Reher R."/>
            <person name="Zhu Q."/>
            <person name="Belda-Ferre P."/>
            <person name="Glukhov E."/>
            <person name="Rex R."/>
            <person name="Dorrestein P.C."/>
            <person name="Knight R."/>
            <person name="Pevzner P."/>
            <person name="Gerwick W.H."/>
            <person name="Gerwick L."/>
        </authorList>
    </citation>
    <scope>NUCLEOTIDE SEQUENCE</scope>
    <source>
        <strain evidence="3">SIO1C4</strain>
    </source>
</reference>
<protein>
    <submittedName>
        <fullName evidence="3">Chromosome segregation ATPase</fullName>
    </submittedName>
</protein>
<accession>A0A6B3NEK3</accession>
<dbReference type="EMBL" id="JAAHFQ010000168">
    <property type="protein sequence ID" value="NER28081.1"/>
    <property type="molecule type" value="Genomic_DNA"/>
</dbReference>
<keyword evidence="2" id="KW-0472">Membrane</keyword>
<evidence type="ECO:0000256" key="1">
    <source>
        <dbReference type="SAM" id="MobiDB-lite"/>
    </source>
</evidence>